<gene>
    <name evidence="1" type="ORF">ASZ90_016403</name>
</gene>
<accession>A0A0W8EX37</accession>
<organism evidence="1">
    <name type="scientific">hydrocarbon metagenome</name>
    <dbReference type="NCBI Taxonomy" id="938273"/>
    <lineage>
        <taxon>unclassified sequences</taxon>
        <taxon>metagenomes</taxon>
        <taxon>ecological metagenomes</taxon>
    </lineage>
</organism>
<sequence length="57" mass="6822">MGTLPASRRENYHRLMRELTFEQEKAAIGLVRFERKRWKQYSCHGKLAQASRKAKEE</sequence>
<comment type="caution">
    <text evidence="1">The sequence shown here is derived from an EMBL/GenBank/DDBJ whole genome shotgun (WGS) entry which is preliminary data.</text>
</comment>
<name>A0A0W8EX37_9ZZZZ</name>
<evidence type="ECO:0000313" key="1">
    <source>
        <dbReference type="EMBL" id="KUG13191.1"/>
    </source>
</evidence>
<dbReference type="EMBL" id="LNQE01001721">
    <property type="protein sequence ID" value="KUG13191.1"/>
    <property type="molecule type" value="Genomic_DNA"/>
</dbReference>
<proteinExistence type="predicted"/>
<dbReference type="AlphaFoldDB" id="A0A0W8EX37"/>
<reference evidence="1" key="1">
    <citation type="journal article" date="2015" name="Proc. Natl. Acad. Sci. U.S.A.">
        <title>Networks of energetic and metabolic interactions define dynamics in microbial communities.</title>
        <authorList>
            <person name="Embree M."/>
            <person name="Liu J.K."/>
            <person name="Al-Bassam M.M."/>
            <person name="Zengler K."/>
        </authorList>
    </citation>
    <scope>NUCLEOTIDE SEQUENCE</scope>
</reference>
<protein>
    <submittedName>
        <fullName evidence="1">Uncharacterized protein</fullName>
    </submittedName>
</protein>